<dbReference type="RefSeq" id="WP_113919363.1">
    <property type="nucleotide sequence ID" value="NZ_RXYD01000002.1"/>
</dbReference>
<feature type="transmembrane region" description="Helical" evidence="1">
    <location>
        <begin position="39"/>
        <end position="56"/>
    </location>
</feature>
<dbReference type="GO" id="GO:0004175">
    <property type="term" value="F:endopeptidase activity"/>
    <property type="evidence" value="ECO:0007669"/>
    <property type="project" value="UniProtKB-ARBA"/>
</dbReference>
<evidence type="ECO:0000313" key="3">
    <source>
        <dbReference type="EMBL" id="RBP70154.1"/>
    </source>
</evidence>
<keyword evidence="1" id="KW-0812">Transmembrane</keyword>
<dbReference type="InterPro" id="IPR052710">
    <property type="entry name" value="CAAX_protease"/>
</dbReference>
<feature type="transmembrane region" description="Helical" evidence="1">
    <location>
        <begin position="150"/>
        <end position="167"/>
    </location>
</feature>
<feature type="transmembrane region" description="Helical" evidence="1">
    <location>
        <begin position="245"/>
        <end position="266"/>
    </location>
</feature>
<feature type="transmembrane region" description="Helical" evidence="1">
    <location>
        <begin position="173"/>
        <end position="193"/>
    </location>
</feature>
<feature type="domain" description="CAAX prenyl protease 2/Lysostaphin resistance protein A-like" evidence="2">
    <location>
        <begin position="118"/>
        <end position="204"/>
    </location>
</feature>
<proteinExistence type="predicted"/>
<keyword evidence="3" id="KW-0645">Protease</keyword>
<evidence type="ECO:0000259" key="2">
    <source>
        <dbReference type="Pfam" id="PF02517"/>
    </source>
</evidence>
<dbReference type="EMBL" id="QNRX01000001">
    <property type="protein sequence ID" value="RBP70154.1"/>
    <property type="molecule type" value="Genomic_DNA"/>
</dbReference>
<accession>A0A366II22</accession>
<dbReference type="PANTHER" id="PTHR36435:SF1">
    <property type="entry name" value="CAAX AMINO TERMINAL PROTEASE FAMILY PROTEIN"/>
    <property type="match status" value="1"/>
</dbReference>
<dbReference type="Pfam" id="PF02517">
    <property type="entry name" value="Rce1-like"/>
    <property type="match status" value="1"/>
</dbReference>
<evidence type="ECO:0000256" key="1">
    <source>
        <dbReference type="SAM" id="Phobius"/>
    </source>
</evidence>
<protein>
    <submittedName>
        <fullName evidence="3">CAAX prenyl protease-like protein</fullName>
    </submittedName>
</protein>
<feature type="transmembrane region" description="Helical" evidence="1">
    <location>
        <begin position="118"/>
        <end position="138"/>
    </location>
</feature>
<dbReference type="OrthoDB" id="9782250at2"/>
<dbReference type="GO" id="GO:0006508">
    <property type="term" value="P:proteolysis"/>
    <property type="evidence" value="ECO:0007669"/>
    <property type="project" value="UniProtKB-KW"/>
</dbReference>
<keyword evidence="4" id="KW-1185">Reference proteome</keyword>
<comment type="caution">
    <text evidence="3">The sequence shown here is derived from an EMBL/GenBank/DDBJ whole genome shotgun (WGS) entry which is preliminary data.</text>
</comment>
<evidence type="ECO:0000313" key="4">
    <source>
        <dbReference type="Proteomes" id="UP000253490"/>
    </source>
</evidence>
<reference evidence="3 4" key="1">
    <citation type="submission" date="2018-06" db="EMBL/GenBank/DDBJ databases">
        <title>Genomic Encyclopedia of Type Strains, Phase IV (KMG-IV): sequencing the most valuable type-strain genomes for metagenomic binning, comparative biology and taxonomic classification.</title>
        <authorList>
            <person name="Goeker M."/>
        </authorList>
    </citation>
    <scope>NUCLEOTIDE SEQUENCE [LARGE SCALE GENOMIC DNA]</scope>
    <source>
        <strain evidence="3 4">DSM 22112</strain>
    </source>
</reference>
<organism evidence="3 4">
    <name type="scientific">Alkalibaculum bacchi</name>
    <dbReference type="NCBI Taxonomy" id="645887"/>
    <lineage>
        <taxon>Bacteria</taxon>
        <taxon>Bacillati</taxon>
        <taxon>Bacillota</taxon>
        <taxon>Clostridia</taxon>
        <taxon>Eubacteriales</taxon>
        <taxon>Eubacteriaceae</taxon>
        <taxon>Alkalibaculum</taxon>
    </lineage>
</organism>
<dbReference type="AlphaFoldDB" id="A0A366II22"/>
<feature type="transmembrane region" description="Helical" evidence="1">
    <location>
        <begin position="305"/>
        <end position="324"/>
    </location>
</feature>
<name>A0A366II22_9FIRM</name>
<gene>
    <name evidence="3" type="ORF">DES36_101211</name>
</gene>
<keyword evidence="1" id="KW-0472">Membrane</keyword>
<dbReference type="Proteomes" id="UP000253490">
    <property type="component" value="Unassembled WGS sequence"/>
</dbReference>
<dbReference type="PANTHER" id="PTHR36435">
    <property type="entry name" value="SLR1288 PROTEIN"/>
    <property type="match status" value="1"/>
</dbReference>
<dbReference type="InterPro" id="IPR003675">
    <property type="entry name" value="Rce1/LyrA-like_dom"/>
</dbReference>
<dbReference type="GO" id="GO:0080120">
    <property type="term" value="P:CAAX-box protein maturation"/>
    <property type="evidence" value="ECO:0007669"/>
    <property type="project" value="UniProtKB-ARBA"/>
</dbReference>
<sequence length="325" mass="36482">MEQITNKNFKKGLWLFLILFIVFLALNLFIGVYLYPLALYHEVIDILIPCLIYLLVTKKPILSTLKLDKKINRKSVIIVFQLFLISFLLKLGINYLVMLTGAIDPSRVTMEVMELAPSFLTLFFAVAIMPSFLEEIIIRGVVLDQFQDTSLWQGAIMTGLLFGFMHVDIGQLGYTTALGILMGAIVIATGSLWGGVLFHFLNNFTSVAALSFLQLIENTLPNGFEQMVTEAQAQSTANIGIVQEAYSFVFAVICLGIGILLSVHYIKKLQKVNVATKEIKLEEGVLEENENEGNESHIKVSWKSLFFNIPFFLIVLVYVGINLIR</sequence>
<feature type="transmembrane region" description="Helical" evidence="1">
    <location>
        <begin position="12"/>
        <end position="33"/>
    </location>
</feature>
<feature type="transmembrane region" description="Helical" evidence="1">
    <location>
        <begin position="76"/>
        <end position="98"/>
    </location>
</feature>
<keyword evidence="3" id="KW-0378">Hydrolase</keyword>
<keyword evidence="1" id="KW-1133">Transmembrane helix</keyword>